<protein>
    <submittedName>
        <fullName evidence="1">Uncharacterized protein</fullName>
    </submittedName>
</protein>
<comment type="caution">
    <text evidence="1">The sequence shown here is derived from an EMBL/GenBank/DDBJ whole genome shotgun (WGS) entry which is preliminary data.</text>
</comment>
<evidence type="ECO:0000313" key="1">
    <source>
        <dbReference type="EMBL" id="KAF8005370.1"/>
    </source>
</evidence>
<gene>
    <name evidence="1" type="ORF">HF325_000827</name>
</gene>
<organism evidence="1 2">
    <name type="scientific">Metschnikowia pulcherrima</name>
    <dbReference type="NCBI Taxonomy" id="27326"/>
    <lineage>
        <taxon>Eukaryota</taxon>
        <taxon>Fungi</taxon>
        <taxon>Dikarya</taxon>
        <taxon>Ascomycota</taxon>
        <taxon>Saccharomycotina</taxon>
        <taxon>Pichiomycetes</taxon>
        <taxon>Metschnikowiaceae</taxon>
        <taxon>Metschnikowia</taxon>
    </lineage>
</organism>
<evidence type="ECO:0000313" key="2">
    <source>
        <dbReference type="Proteomes" id="UP000649328"/>
    </source>
</evidence>
<dbReference type="PANTHER" id="PTHR12029:SF11">
    <property type="entry name" value="METHYLTRANSFERASE TARBP1-RELATED"/>
    <property type="match status" value="1"/>
</dbReference>
<dbReference type="EMBL" id="JACBPP010000001">
    <property type="protein sequence ID" value="KAF8005370.1"/>
    <property type="molecule type" value="Genomic_DNA"/>
</dbReference>
<keyword evidence="2" id="KW-1185">Reference proteome</keyword>
<dbReference type="InterPro" id="IPR045330">
    <property type="entry name" value="TRM3/TARBP1"/>
</dbReference>
<dbReference type="AlphaFoldDB" id="A0A8H7LF65"/>
<dbReference type="GO" id="GO:0030488">
    <property type="term" value="P:tRNA methylation"/>
    <property type="evidence" value="ECO:0007669"/>
    <property type="project" value="TreeGrafter"/>
</dbReference>
<dbReference type="PANTHER" id="PTHR12029">
    <property type="entry name" value="RNA METHYLTRANSFERASE"/>
    <property type="match status" value="1"/>
</dbReference>
<accession>A0A8H7LF65</accession>
<dbReference type="GO" id="GO:0016423">
    <property type="term" value="F:tRNA (guanine) methyltransferase activity"/>
    <property type="evidence" value="ECO:0007669"/>
    <property type="project" value="TreeGrafter"/>
</dbReference>
<dbReference type="OrthoDB" id="241340at2759"/>
<proteinExistence type="predicted"/>
<reference evidence="1" key="1">
    <citation type="submission" date="2020-10" db="EMBL/GenBank/DDBJ databases">
        <title>The Whole-Genome Sequence of Metschnikowia persimmonesis, a Novel Endophytic Yeast Species Isolated from Medicinal Plant Diospyros kaki Thumb.</title>
        <authorList>
            <person name="Rahmat E."/>
            <person name="Kang Y."/>
        </authorList>
    </citation>
    <scope>NUCLEOTIDE SEQUENCE</scope>
    <source>
        <strain evidence="1">KIOM G15050</strain>
    </source>
</reference>
<name>A0A8H7LF65_9ASCO</name>
<sequence>MLSSESLVSKYFSEAQKLQLAKSIAENLTQSPQDLLVLAELISHLDSDTLADIYPRSLSFILQVVSSGKSELHGHAITLSKLSSVLLTQTWDAVLAKLHVEMSFAQPQDFNSGDKLICIFLSNRDDHIATSASQLIRWRIDSIVEECLASDASAKYYWDLVFDLLKLTNSKTHITNAFVLWLRLLSSEKSDFKDSSYFQNNVVNKDFYWQTLQLNLVGHSHETRKLCLSILQLSVKQIRVSFETPIMSWSTENKNNLLREWSRYTTLFEVLGIDTSLHQTQAAVHDIVGIISEKSLIHPSWGFCLLSTGFKASMDSVRKYSTEILFSIKPENLHLLKHGLSFLEHHYLPYLMLSRHFVVRPKSSTTNELRCDYAEKFSSFICAVMKSLSSPEELSNVLYTILSVLAKARDGFDAVRIYTCQGLVEGLQGKRVLQFGKHDELLVKLFDNLAEGDLFRKAIQTLKLAFAS</sequence>
<dbReference type="Proteomes" id="UP000649328">
    <property type="component" value="Unassembled WGS sequence"/>
</dbReference>